<feature type="compositionally biased region" description="Pro residues" evidence="1">
    <location>
        <begin position="1"/>
        <end position="26"/>
    </location>
</feature>
<feature type="transmembrane region" description="Helical" evidence="2">
    <location>
        <begin position="37"/>
        <end position="58"/>
    </location>
</feature>
<evidence type="ECO:0000313" key="3">
    <source>
        <dbReference type="EMBL" id="BAU82584.1"/>
    </source>
</evidence>
<keyword evidence="4" id="KW-1185">Reference proteome</keyword>
<evidence type="ECO:0000256" key="1">
    <source>
        <dbReference type="SAM" id="MobiDB-lite"/>
    </source>
</evidence>
<reference evidence="3 4" key="1">
    <citation type="journal article" date="2016" name="Genome Announc.">
        <title>Complete Genome Sequence of Thiostrepton-Producing Streptomyces laurentii ATCC 31255.</title>
        <authorList>
            <person name="Doi K."/>
            <person name="Fujino Y."/>
            <person name="Nagayoshi Y."/>
            <person name="Ohshima T."/>
            <person name="Ogata S."/>
        </authorList>
    </citation>
    <scope>NUCLEOTIDE SEQUENCE [LARGE SCALE GENOMIC DNA]</scope>
    <source>
        <strain evidence="3 4">ATCC 31255</strain>
    </source>
</reference>
<feature type="transmembrane region" description="Helical" evidence="2">
    <location>
        <begin position="88"/>
        <end position="107"/>
    </location>
</feature>
<gene>
    <name evidence="3" type="ORF">SLA_1646</name>
</gene>
<feature type="region of interest" description="Disordered" evidence="1">
    <location>
        <begin position="1"/>
        <end position="30"/>
    </location>
</feature>
<evidence type="ECO:0000256" key="2">
    <source>
        <dbReference type="SAM" id="Phobius"/>
    </source>
</evidence>
<evidence type="ECO:0008006" key="5">
    <source>
        <dbReference type="Google" id="ProtNLM"/>
    </source>
</evidence>
<proteinExistence type="predicted"/>
<name>A0A160NWU3_STRLU</name>
<feature type="transmembrane region" description="Helical" evidence="2">
    <location>
        <begin position="163"/>
        <end position="186"/>
    </location>
</feature>
<dbReference type="KEGG" id="slau:SLA_1646"/>
<protein>
    <recommendedName>
        <fullName evidence="5">ABC transporter permease</fullName>
    </recommendedName>
</protein>
<accession>A0A160NWU3</accession>
<keyword evidence="2" id="KW-0472">Membrane</keyword>
<dbReference type="Proteomes" id="UP000217676">
    <property type="component" value="Chromosome"/>
</dbReference>
<evidence type="ECO:0000313" key="4">
    <source>
        <dbReference type="Proteomes" id="UP000217676"/>
    </source>
</evidence>
<dbReference type="RefSeq" id="WP_359881320.1">
    <property type="nucleotide sequence ID" value="NZ_JBEYHT010000046.1"/>
</dbReference>
<dbReference type="AlphaFoldDB" id="A0A160NWU3"/>
<keyword evidence="2" id="KW-0812">Transmembrane</keyword>
<sequence length="211" mass="21460">MTAPLTPPHQPPPDPWSANPPEPPDGGPGVAAEVRQAVVVALASGVAGALLGLLWLWLAPRVGLISDGKAVYLRNSEAEAAVGGDGTFILLALGFGAVAAALAFLVHRRGGVPLVFGLAAGGVLGSLLGWGVGVWFGPGQDVVAHAKAVGPKVPFDAPLELNMAAAAMLAWPIGAMLVHLVLTALFGPREPRPAEDFPAWPPLPTPQAPPH</sequence>
<feature type="transmembrane region" description="Helical" evidence="2">
    <location>
        <begin position="114"/>
        <end position="136"/>
    </location>
</feature>
<keyword evidence="2" id="KW-1133">Transmembrane helix</keyword>
<dbReference type="EMBL" id="AP017424">
    <property type="protein sequence ID" value="BAU82584.1"/>
    <property type="molecule type" value="Genomic_DNA"/>
</dbReference>
<organism evidence="3 4">
    <name type="scientific">Streptomyces laurentii</name>
    <dbReference type="NCBI Taxonomy" id="39478"/>
    <lineage>
        <taxon>Bacteria</taxon>
        <taxon>Bacillati</taxon>
        <taxon>Actinomycetota</taxon>
        <taxon>Actinomycetes</taxon>
        <taxon>Kitasatosporales</taxon>
        <taxon>Streptomycetaceae</taxon>
        <taxon>Streptomyces</taxon>
    </lineage>
</organism>